<name>A0A0A9AU66_ARUDO</name>
<accession>A0A0A9AU66</accession>
<reference evidence="1" key="2">
    <citation type="journal article" date="2015" name="Data Brief">
        <title>Shoot transcriptome of the giant reed, Arundo donax.</title>
        <authorList>
            <person name="Barrero R.A."/>
            <person name="Guerrero F.D."/>
            <person name="Moolhuijzen P."/>
            <person name="Goolsby J.A."/>
            <person name="Tidwell J."/>
            <person name="Bellgard S.E."/>
            <person name="Bellgard M.I."/>
        </authorList>
    </citation>
    <scope>NUCLEOTIDE SEQUENCE</scope>
    <source>
        <tissue evidence="1">Shoot tissue taken approximately 20 cm above the soil surface</tissue>
    </source>
</reference>
<reference evidence="1" key="1">
    <citation type="submission" date="2014-09" db="EMBL/GenBank/DDBJ databases">
        <authorList>
            <person name="Magalhaes I.L.F."/>
            <person name="Oliveira U."/>
            <person name="Santos F.R."/>
            <person name="Vidigal T.H.D.A."/>
            <person name="Brescovit A.D."/>
            <person name="Santos A.J."/>
        </authorList>
    </citation>
    <scope>NUCLEOTIDE SEQUENCE</scope>
    <source>
        <tissue evidence="1">Shoot tissue taken approximately 20 cm above the soil surface</tissue>
    </source>
</reference>
<dbReference type="AlphaFoldDB" id="A0A0A9AU66"/>
<sequence>MQRVMATASSTCINCSLIEAIHLRVVILRNLMLK</sequence>
<evidence type="ECO:0000313" key="1">
    <source>
        <dbReference type="EMBL" id="JAD52470.1"/>
    </source>
</evidence>
<protein>
    <submittedName>
        <fullName evidence="1">Uncharacterized protein</fullName>
    </submittedName>
</protein>
<organism evidence="1">
    <name type="scientific">Arundo donax</name>
    <name type="common">Giant reed</name>
    <name type="synonym">Donax arundinaceus</name>
    <dbReference type="NCBI Taxonomy" id="35708"/>
    <lineage>
        <taxon>Eukaryota</taxon>
        <taxon>Viridiplantae</taxon>
        <taxon>Streptophyta</taxon>
        <taxon>Embryophyta</taxon>
        <taxon>Tracheophyta</taxon>
        <taxon>Spermatophyta</taxon>
        <taxon>Magnoliopsida</taxon>
        <taxon>Liliopsida</taxon>
        <taxon>Poales</taxon>
        <taxon>Poaceae</taxon>
        <taxon>PACMAD clade</taxon>
        <taxon>Arundinoideae</taxon>
        <taxon>Arundineae</taxon>
        <taxon>Arundo</taxon>
    </lineage>
</organism>
<proteinExistence type="predicted"/>
<dbReference type="EMBL" id="GBRH01245425">
    <property type="protein sequence ID" value="JAD52470.1"/>
    <property type="molecule type" value="Transcribed_RNA"/>
</dbReference>